<organism evidence="2 4">
    <name type="scientific">Myroides marinus</name>
    <dbReference type="NCBI Taxonomy" id="703342"/>
    <lineage>
        <taxon>Bacteria</taxon>
        <taxon>Pseudomonadati</taxon>
        <taxon>Bacteroidota</taxon>
        <taxon>Flavobacteriia</taxon>
        <taxon>Flavobacteriales</taxon>
        <taxon>Flavobacteriaceae</taxon>
        <taxon>Myroides</taxon>
    </lineage>
</organism>
<dbReference type="EMBL" id="FNYS01000009">
    <property type="protein sequence ID" value="SEJ01440.1"/>
    <property type="molecule type" value="Genomic_DNA"/>
</dbReference>
<dbReference type="OrthoDB" id="3720724at2"/>
<dbReference type="RefSeq" id="WP_038986183.1">
    <property type="nucleotide sequence ID" value="NZ_FNYS01000009.1"/>
</dbReference>
<name>A0A161U3J8_9FLAO</name>
<dbReference type="EMBL" id="LQNU01000059">
    <property type="protein sequence ID" value="KZE79776.1"/>
    <property type="molecule type" value="Genomic_DNA"/>
</dbReference>
<keyword evidence="4" id="KW-1185">Reference proteome</keyword>
<dbReference type="Gene3D" id="1.20.1420.60">
    <property type="match status" value="1"/>
</dbReference>
<evidence type="ECO:0000313" key="3">
    <source>
        <dbReference type="EMBL" id="SEJ01440.1"/>
    </source>
</evidence>
<accession>A0A161U3J8</accession>
<dbReference type="GeneID" id="82257346"/>
<evidence type="ECO:0000313" key="2">
    <source>
        <dbReference type="EMBL" id="KZE79776.1"/>
    </source>
</evidence>
<evidence type="ECO:0000313" key="4">
    <source>
        <dbReference type="Proteomes" id="UP000076630"/>
    </source>
</evidence>
<evidence type="ECO:0000259" key="1">
    <source>
        <dbReference type="Pfam" id="PF14300"/>
    </source>
</evidence>
<evidence type="ECO:0000313" key="5">
    <source>
        <dbReference type="Proteomes" id="UP000183077"/>
    </source>
</evidence>
<dbReference type="Proteomes" id="UP000183077">
    <property type="component" value="Unassembled WGS sequence"/>
</dbReference>
<feature type="domain" description="DNA mimic protein DMP19 C-terminal" evidence="1">
    <location>
        <begin position="42"/>
        <end position="153"/>
    </location>
</feature>
<sequence>MELKIVVSEDSFKSADAYDIVYSNISFINLVRDEGGVMGEVIHPDAIMSYYLDYYLAQYKNGNFSQIVWNTQADYEFFDDIAKGLEKIGAVQNLALLNKQVEVLKGLDETVLEAFCESDYFGTNPTRDLLKNDDFYNLEEDIVELNAKWLKNHPDLEVLSIEEMFVKAETLLDKKISRE</sequence>
<proteinExistence type="predicted"/>
<reference evidence="3 5" key="2">
    <citation type="submission" date="2016-10" db="EMBL/GenBank/DDBJ databases">
        <authorList>
            <person name="de Groot N.N."/>
        </authorList>
    </citation>
    <scope>NUCLEOTIDE SEQUENCE [LARGE SCALE GENOMIC DNA]</scope>
    <source>
        <strain evidence="3 5">DSM 23048</strain>
    </source>
</reference>
<reference evidence="2 4" key="1">
    <citation type="submission" date="2016-01" db="EMBL/GenBank/DDBJ databases">
        <title>Whole genome sequencing of Myroides marinus L41.</title>
        <authorList>
            <person name="Hong K.W."/>
        </authorList>
    </citation>
    <scope>NUCLEOTIDE SEQUENCE [LARGE SCALE GENOMIC DNA]</scope>
    <source>
        <strain evidence="2 4">L41</strain>
    </source>
</reference>
<gene>
    <name evidence="2" type="ORF">AV926_11395</name>
    <name evidence="3" type="ORF">SAMN04488018_10972</name>
</gene>
<dbReference type="Pfam" id="PF14300">
    <property type="entry name" value="DMP19"/>
    <property type="match status" value="1"/>
</dbReference>
<dbReference type="AlphaFoldDB" id="A0A161U3J8"/>
<dbReference type="InterPro" id="IPR025402">
    <property type="entry name" value="DMP19_C"/>
</dbReference>
<protein>
    <recommendedName>
        <fullName evidence="1">DNA mimic protein DMP19 C-terminal domain-containing protein</fullName>
    </recommendedName>
</protein>
<dbReference type="Proteomes" id="UP000076630">
    <property type="component" value="Unassembled WGS sequence"/>
</dbReference>